<proteinExistence type="predicted"/>
<organism evidence="2 3">
    <name type="scientific">Trichinella nelsoni</name>
    <dbReference type="NCBI Taxonomy" id="6336"/>
    <lineage>
        <taxon>Eukaryota</taxon>
        <taxon>Metazoa</taxon>
        <taxon>Ecdysozoa</taxon>
        <taxon>Nematoda</taxon>
        <taxon>Enoplea</taxon>
        <taxon>Dorylaimia</taxon>
        <taxon>Trichinellida</taxon>
        <taxon>Trichinellidae</taxon>
        <taxon>Trichinella</taxon>
    </lineage>
</organism>
<sequence>MKPFSFGKTFPPSRSRTSDLWMSELCVYSPPLYQLSYRRRFLSVEQFQQHFYFKTVMKYRHIAQNVHSICFKLITLQLIIAGCSLVITLSDD</sequence>
<dbReference type="Proteomes" id="UP000054630">
    <property type="component" value="Unassembled WGS sequence"/>
</dbReference>
<accession>A0A0V0S7P4</accession>
<protein>
    <submittedName>
        <fullName evidence="2">Uncharacterized protein</fullName>
    </submittedName>
</protein>
<gene>
    <name evidence="2" type="ORF">T07_8993</name>
</gene>
<evidence type="ECO:0000313" key="2">
    <source>
        <dbReference type="EMBL" id="KRX22731.1"/>
    </source>
</evidence>
<keyword evidence="1" id="KW-0472">Membrane</keyword>
<feature type="transmembrane region" description="Helical" evidence="1">
    <location>
        <begin position="69"/>
        <end position="89"/>
    </location>
</feature>
<dbReference type="EMBL" id="JYDL01000029">
    <property type="protein sequence ID" value="KRX22731.1"/>
    <property type="molecule type" value="Genomic_DNA"/>
</dbReference>
<name>A0A0V0S7P4_9BILA</name>
<dbReference type="AlphaFoldDB" id="A0A0V0S7P4"/>
<comment type="caution">
    <text evidence="2">The sequence shown here is derived from an EMBL/GenBank/DDBJ whole genome shotgun (WGS) entry which is preliminary data.</text>
</comment>
<dbReference type="OrthoDB" id="10109397at2759"/>
<evidence type="ECO:0000313" key="3">
    <source>
        <dbReference type="Proteomes" id="UP000054630"/>
    </source>
</evidence>
<evidence type="ECO:0000256" key="1">
    <source>
        <dbReference type="SAM" id="Phobius"/>
    </source>
</evidence>
<keyword evidence="3" id="KW-1185">Reference proteome</keyword>
<keyword evidence="1" id="KW-1133">Transmembrane helix</keyword>
<keyword evidence="1" id="KW-0812">Transmembrane</keyword>
<reference evidence="2 3" key="1">
    <citation type="submission" date="2015-01" db="EMBL/GenBank/DDBJ databases">
        <title>Evolution of Trichinella species and genotypes.</title>
        <authorList>
            <person name="Korhonen P.K."/>
            <person name="Edoardo P."/>
            <person name="Giuseppe L.R."/>
            <person name="Gasser R.B."/>
        </authorList>
    </citation>
    <scope>NUCLEOTIDE SEQUENCE [LARGE SCALE GENOMIC DNA]</scope>
    <source>
        <strain evidence="2">ISS37</strain>
    </source>
</reference>